<dbReference type="InParanoid" id="G8YBC8"/>
<dbReference type="InterPro" id="IPR036188">
    <property type="entry name" value="FAD/NAD-bd_sf"/>
</dbReference>
<dbReference type="GO" id="GO:0005092">
    <property type="term" value="F:GDP-dissociation inhibitor activity"/>
    <property type="evidence" value="ECO:0007669"/>
    <property type="project" value="UniProtKB-UniRule"/>
</dbReference>
<dbReference type="PIRSF" id="PIRSF037514">
    <property type="entry name" value="Rab_ger_ger_transf_A_fun"/>
    <property type="match status" value="1"/>
</dbReference>
<dbReference type="InterPro" id="IPR017230">
    <property type="entry name" value="Mrs6"/>
</dbReference>
<reference evidence="4 5" key="1">
    <citation type="journal article" date="2012" name="G3 (Bethesda)">
        <title>Pichia sorbitophila, an interspecies yeast hybrid reveals early steps of genome resolution following polyploidization.</title>
        <authorList>
            <person name="Leh Louis V."/>
            <person name="Despons L."/>
            <person name="Friedrich A."/>
            <person name="Martin T."/>
            <person name="Durrens P."/>
            <person name="Casaregola S."/>
            <person name="Neuveglise C."/>
            <person name="Fairhead C."/>
            <person name="Marck C."/>
            <person name="Cruz J.A."/>
            <person name="Straub M.L."/>
            <person name="Kugler V."/>
            <person name="Sacerdot C."/>
            <person name="Uzunov Z."/>
            <person name="Thierry A."/>
            <person name="Weiss S."/>
            <person name="Bleykasten C."/>
            <person name="De Montigny J."/>
            <person name="Jacques N."/>
            <person name="Jung P."/>
            <person name="Lemaire M."/>
            <person name="Mallet S."/>
            <person name="Morel G."/>
            <person name="Richard G.F."/>
            <person name="Sarkar A."/>
            <person name="Savel G."/>
            <person name="Schacherer J."/>
            <person name="Seret M.L."/>
            <person name="Talla E."/>
            <person name="Samson G."/>
            <person name="Jubin C."/>
            <person name="Poulain J."/>
            <person name="Vacherie B."/>
            <person name="Barbe V."/>
            <person name="Pelletier E."/>
            <person name="Sherman D.J."/>
            <person name="Westhof E."/>
            <person name="Weissenbach J."/>
            <person name="Baret P.V."/>
            <person name="Wincker P."/>
            <person name="Gaillardin C."/>
            <person name="Dujon B."/>
            <person name="Souciet J.L."/>
        </authorList>
    </citation>
    <scope>NUCLEOTIDE SEQUENCE [LARGE SCALE GENOMIC DNA]</scope>
    <source>
        <strain evidence="5">ATCC MYA-4447 / BCRC 22081 / CBS 7064 / NBRC 10061 / NRRL Y-12695</strain>
    </source>
</reference>
<dbReference type="Gene3D" id="1.10.405.10">
    <property type="entry name" value="Guanine Nucleotide Dissociation Inhibitor, domain 1"/>
    <property type="match status" value="1"/>
</dbReference>
<protein>
    <recommendedName>
        <fullName evidence="2">Rab proteins geranylgeranyltransferase</fullName>
    </recommendedName>
</protein>
<dbReference type="STRING" id="559304.G8YBC8"/>
<dbReference type="eggNOG" id="KOG1439">
    <property type="taxonomic scope" value="Eukaryota"/>
</dbReference>
<dbReference type="AlphaFoldDB" id="G8YBC8"/>
<gene>
    <name evidence="4" type="primary">Piso0_001976</name>
    <name evidence="4" type="ORF">GNLVRS01_PISO0J01989g</name>
</gene>
<dbReference type="FunCoup" id="G8YBC8">
    <property type="interactions" value="323"/>
</dbReference>
<dbReference type="PRINTS" id="PR00894">
    <property type="entry name" value="YEASTMRS6P"/>
</dbReference>
<dbReference type="InterPro" id="IPR018203">
    <property type="entry name" value="GDP_dissociation_inhibitor"/>
</dbReference>
<dbReference type="GO" id="GO:0005968">
    <property type="term" value="C:Rab-protein geranylgeranyltransferase complex"/>
    <property type="evidence" value="ECO:0007669"/>
    <property type="project" value="TreeGrafter"/>
</dbReference>
<dbReference type="Pfam" id="PF00996">
    <property type="entry name" value="GDI"/>
    <property type="match status" value="1"/>
</dbReference>
<dbReference type="PRINTS" id="PR00891">
    <property type="entry name" value="RABGDIREP"/>
</dbReference>
<evidence type="ECO:0000256" key="3">
    <source>
        <dbReference type="SAM" id="MobiDB-lite"/>
    </source>
</evidence>
<dbReference type="PANTHER" id="PTHR11787">
    <property type="entry name" value="RAB GDP-DISSOCIATION INHIBITOR"/>
    <property type="match status" value="1"/>
</dbReference>
<comment type="similarity">
    <text evidence="1 2">Belongs to the Rab GDI family.</text>
</comment>
<dbReference type="Gene3D" id="3.50.50.60">
    <property type="entry name" value="FAD/NAD(P)-binding domain"/>
    <property type="match status" value="1"/>
</dbReference>
<feature type="region of interest" description="Disordered" evidence="3">
    <location>
        <begin position="601"/>
        <end position="623"/>
    </location>
</feature>
<dbReference type="Gene3D" id="3.30.519.10">
    <property type="entry name" value="Guanine Nucleotide Dissociation Inhibitor, domain 2"/>
    <property type="match status" value="1"/>
</dbReference>
<keyword evidence="5" id="KW-1185">Reference proteome</keyword>
<dbReference type="GO" id="GO:0005829">
    <property type="term" value="C:cytosol"/>
    <property type="evidence" value="ECO:0007669"/>
    <property type="project" value="TreeGrafter"/>
</dbReference>
<dbReference type="HOGENOM" id="CLU_021695_3_1_1"/>
<dbReference type="OrthoDB" id="1923006at2759"/>
<evidence type="ECO:0000313" key="5">
    <source>
        <dbReference type="Proteomes" id="UP000005222"/>
    </source>
</evidence>
<dbReference type="Proteomes" id="UP000005222">
    <property type="component" value="Chromosome J"/>
</dbReference>
<dbReference type="EMBL" id="FO082050">
    <property type="protein sequence ID" value="CCE82259.1"/>
    <property type="molecule type" value="Genomic_DNA"/>
</dbReference>
<name>G8YBC8_PICSO</name>
<proteinExistence type="inferred from homology"/>
<evidence type="ECO:0000313" key="4">
    <source>
        <dbReference type="EMBL" id="CCE82259.1"/>
    </source>
</evidence>
<dbReference type="GO" id="GO:0005634">
    <property type="term" value="C:nucleus"/>
    <property type="evidence" value="ECO:0007669"/>
    <property type="project" value="TreeGrafter"/>
</dbReference>
<organism evidence="4 5">
    <name type="scientific">Pichia sorbitophila (strain ATCC MYA-4447 / BCRC 22081 / CBS 7064 / NBRC 10061 / NRRL Y-12695)</name>
    <name type="common">Hybrid yeast</name>
    <dbReference type="NCBI Taxonomy" id="559304"/>
    <lineage>
        <taxon>Eukaryota</taxon>
        <taxon>Fungi</taxon>
        <taxon>Dikarya</taxon>
        <taxon>Ascomycota</taxon>
        <taxon>Saccharomycotina</taxon>
        <taxon>Pichiomycetes</taxon>
        <taxon>Debaryomycetaceae</taxon>
        <taxon>Millerozyma</taxon>
    </lineage>
</organism>
<dbReference type="GO" id="GO:0016192">
    <property type="term" value="P:vesicle-mediated transport"/>
    <property type="evidence" value="ECO:0007669"/>
    <property type="project" value="TreeGrafter"/>
</dbReference>
<evidence type="ECO:0000256" key="1">
    <source>
        <dbReference type="ARBA" id="ARBA00005593"/>
    </source>
</evidence>
<dbReference type="OMA" id="FALDWEA"/>
<dbReference type="PANTHER" id="PTHR11787:SF4">
    <property type="entry name" value="CHM, RAB ESCORT PROTEIN 1"/>
    <property type="match status" value="1"/>
</dbReference>
<dbReference type="GO" id="GO:0007264">
    <property type="term" value="P:small GTPase-mediated signal transduction"/>
    <property type="evidence" value="ECO:0007669"/>
    <property type="project" value="UniProtKB-UniRule"/>
</dbReference>
<accession>G8YBC8</accession>
<sequence>MSAFGRTERRQSVAERRPSVPYVPEVIPHLAGLEKPQSHSLNMDQCDVLIMGTGLVESILAAALAWQGVEILHIDSGRYYGDSTSTLTIKQLKEWCVSVNQGRVHHFEDAQLYIPGNEGNEHFNSKDYGIDLTPKILFAKSDLLSLLVKSRTYKYLEFQSLSNFHVFENDCFNKQISNTTKEDIFTDQSLSLVTKRHLMKFLKFIVQDNSDPAKKQVLRDNKDVPIDQFLKNHFNLELPQINELVYSIGLCNKEDTPSPTGIARIKRFLTSFDVYGSFPVMLSKYGGPGEISQAFCRSAAVAGTTYKLNTSLTDYDPQTKVARFSDGSSVKINEKLIISPTQIPRFLQKSYQEISEDLPLYSVRRLVAIVKKDCKEWMSENETSAIVVFPPNSLPTGNKQTVQVIIQNGGSGVCPEGQAIWYFQTLESGGGKAKQDLDCAFEKMEASILRESSADIDDVLDENDFTLSAKGTPVVINSFKLGESLQNFVPKENLEIVCKLGYVQKTFVNPDLSNIVSANEKNNVALRTLYDSENIIFSNMPSSEISYDGIVGDCKSIYSRVTGSDEDFFDVDFEDEEDNYNEQHEITSDVVSDEVSSNVVSRGSMDGIEEANHQPFGAEEMEL</sequence>
<dbReference type="SUPFAM" id="SSF51905">
    <property type="entry name" value="FAD/NAD(P)-binding domain"/>
    <property type="match status" value="1"/>
</dbReference>
<evidence type="ECO:0000256" key="2">
    <source>
        <dbReference type="PIRNR" id="PIRNR037514"/>
    </source>
</evidence>